<dbReference type="AlphaFoldDB" id="A0A2G9SJN3"/>
<feature type="compositionally biased region" description="Polar residues" evidence="1">
    <location>
        <begin position="154"/>
        <end position="169"/>
    </location>
</feature>
<feature type="region of interest" description="Disordered" evidence="1">
    <location>
        <begin position="273"/>
        <end position="294"/>
    </location>
</feature>
<feature type="compositionally biased region" description="Polar residues" evidence="1">
    <location>
        <begin position="178"/>
        <end position="189"/>
    </location>
</feature>
<evidence type="ECO:0000256" key="1">
    <source>
        <dbReference type="SAM" id="MobiDB-lite"/>
    </source>
</evidence>
<dbReference type="OrthoDB" id="9909009at2759"/>
<feature type="compositionally biased region" description="Basic and acidic residues" evidence="1">
    <location>
        <begin position="285"/>
        <end position="294"/>
    </location>
</feature>
<evidence type="ECO:0000313" key="2">
    <source>
        <dbReference type="EMBL" id="PIO39723.1"/>
    </source>
</evidence>
<reference evidence="3" key="1">
    <citation type="journal article" date="2017" name="Nat. Commun.">
        <title>The North American bullfrog draft genome provides insight into hormonal regulation of long noncoding RNA.</title>
        <authorList>
            <person name="Hammond S.A."/>
            <person name="Warren R.L."/>
            <person name="Vandervalk B.P."/>
            <person name="Kucuk E."/>
            <person name="Khan H."/>
            <person name="Gibb E.A."/>
            <person name="Pandoh P."/>
            <person name="Kirk H."/>
            <person name="Zhao Y."/>
            <person name="Jones M."/>
            <person name="Mungall A.J."/>
            <person name="Coope R."/>
            <person name="Pleasance S."/>
            <person name="Moore R.A."/>
            <person name="Holt R.A."/>
            <person name="Round J.M."/>
            <person name="Ohora S."/>
            <person name="Walle B.V."/>
            <person name="Veldhoen N."/>
            <person name="Helbing C.C."/>
            <person name="Birol I."/>
        </authorList>
    </citation>
    <scope>NUCLEOTIDE SEQUENCE [LARGE SCALE GENOMIC DNA]</scope>
</reference>
<name>A0A2G9SJN3_AQUCT</name>
<proteinExistence type="predicted"/>
<dbReference type="Proteomes" id="UP000228934">
    <property type="component" value="Unassembled WGS sequence"/>
</dbReference>
<feature type="region of interest" description="Disordered" evidence="1">
    <location>
        <begin position="49"/>
        <end position="69"/>
    </location>
</feature>
<accession>A0A2G9SJN3</accession>
<dbReference type="EMBL" id="KV924429">
    <property type="protein sequence ID" value="PIO39723.1"/>
    <property type="molecule type" value="Genomic_DNA"/>
</dbReference>
<organism evidence="2 3">
    <name type="scientific">Aquarana catesbeiana</name>
    <name type="common">American bullfrog</name>
    <name type="synonym">Rana catesbeiana</name>
    <dbReference type="NCBI Taxonomy" id="8400"/>
    <lineage>
        <taxon>Eukaryota</taxon>
        <taxon>Metazoa</taxon>
        <taxon>Chordata</taxon>
        <taxon>Craniata</taxon>
        <taxon>Vertebrata</taxon>
        <taxon>Euteleostomi</taxon>
        <taxon>Amphibia</taxon>
        <taxon>Batrachia</taxon>
        <taxon>Anura</taxon>
        <taxon>Neobatrachia</taxon>
        <taxon>Ranoidea</taxon>
        <taxon>Ranidae</taxon>
        <taxon>Aquarana</taxon>
    </lineage>
</organism>
<feature type="region of interest" description="Disordered" evidence="1">
    <location>
        <begin position="154"/>
        <end position="205"/>
    </location>
</feature>
<gene>
    <name evidence="2" type="ORF">AB205_0068480</name>
</gene>
<protein>
    <submittedName>
        <fullName evidence="2">Uncharacterized protein</fullName>
    </submittedName>
</protein>
<sequence length="294" mass="32632">MLMDVSNTTNKSLDGFYNDLRRKYPNTFTIATELGKGDGSVHKLPRLDRTPSPAPQGILPSPFNSGSQRWTPDSFLSKVKLQKFQNEEKQEVETFPRNVGAVIVRDKTKLVPIWNKREYLAAQNQASFHLPNLHTQVQQNKAELQNRLNVSRKINNEAKNNQSPTVTLSKKQKPAEIRSSNESISTGDSSVAPANISKPKTDPLGTIMKELLPSKPGKLMTDQPKDNDFLYRNGAAVSDNDSGVSMCTPIKVFRPKIRSPHDAPAPSDIIKKFSAKPKAHSGPMKADHTVIPEN</sequence>
<keyword evidence="3" id="KW-1185">Reference proteome</keyword>
<feature type="non-terminal residue" evidence="2">
    <location>
        <position position="294"/>
    </location>
</feature>
<evidence type="ECO:0000313" key="3">
    <source>
        <dbReference type="Proteomes" id="UP000228934"/>
    </source>
</evidence>